<organism evidence="1">
    <name type="scientific">Pseudomonas syringae</name>
    <dbReference type="NCBI Taxonomy" id="317"/>
    <lineage>
        <taxon>Bacteria</taxon>
        <taxon>Pseudomonadati</taxon>
        <taxon>Pseudomonadota</taxon>
        <taxon>Gammaproteobacteria</taxon>
        <taxon>Pseudomonadales</taxon>
        <taxon>Pseudomonadaceae</taxon>
        <taxon>Pseudomonas</taxon>
    </lineage>
</organism>
<gene>
    <name evidence="1" type="ORF">PspP123CL_15110</name>
</gene>
<name>A0A6B2AXL1_PSESX</name>
<dbReference type="RefSeq" id="WP_129396311.1">
    <property type="nucleotide sequence ID" value="NZ_JAEILI010000058.1"/>
</dbReference>
<comment type="caution">
    <text evidence="1">The sequence shown here is derived from an EMBL/GenBank/DDBJ whole genome shotgun (WGS) entry which is preliminary data.</text>
</comment>
<proteinExistence type="predicted"/>
<dbReference type="EMBL" id="VLIF01000008">
    <property type="protein sequence ID" value="NAO77258.1"/>
    <property type="molecule type" value="Genomic_DNA"/>
</dbReference>
<protein>
    <submittedName>
        <fullName evidence="1">Uncharacterized protein</fullName>
    </submittedName>
</protein>
<accession>A0A6B2AXL1</accession>
<sequence>MAIVLIPEGDDCAEKMHFQSGFTSAKVVTHHIAANETLAAIAKSKHLEVSEDPMLMDEGKALILEIHCTA</sequence>
<dbReference type="AlphaFoldDB" id="A0A6B2AXL1"/>
<reference evidence="1" key="1">
    <citation type="journal article" date="2020" name="Phytopathology">
        <title>Zucchini vein clearing disease is caused by several lineages within Pseudomonas syringae species complex.</title>
        <authorList>
            <person name="Lacault C."/>
            <person name="Briand M."/>
            <person name="Jacques M.A."/>
            <person name="Darrasse A."/>
        </authorList>
    </citation>
    <scope>NUCLEOTIDE SEQUENCE</scope>
    <source>
        <strain evidence="1">P123</strain>
    </source>
</reference>
<evidence type="ECO:0000313" key="1">
    <source>
        <dbReference type="EMBL" id="NAO77258.1"/>
    </source>
</evidence>